<sequence>MTFAPKTLPIVPASFFGIVLGLVGLGSAWRAATDGRASSERLMAETASSRFHELVDGRSVDWSFADVLI</sequence>
<evidence type="ECO:0000313" key="2">
    <source>
        <dbReference type="EMBL" id="XBO38874.1"/>
    </source>
</evidence>
<dbReference type="AlphaFoldDB" id="A0AAU7JFS6"/>
<evidence type="ECO:0000256" key="1">
    <source>
        <dbReference type="SAM" id="Phobius"/>
    </source>
</evidence>
<keyword evidence="1" id="KW-1133">Transmembrane helix</keyword>
<proteinExistence type="predicted"/>
<keyword evidence="1" id="KW-0472">Membrane</keyword>
<protein>
    <submittedName>
        <fullName evidence="2">Uncharacterized protein</fullName>
    </submittedName>
</protein>
<dbReference type="RefSeq" id="WP_406855712.1">
    <property type="nucleotide sequence ID" value="NZ_CP157484.1"/>
</dbReference>
<keyword evidence="1" id="KW-0812">Transmembrane</keyword>
<feature type="transmembrane region" description="Helical" evidence="1">
    <location>
        <begin position="12"/>
        <end position="32"/>
    </location>
</feature>
<gene>
    <name evidence="2" type="ORF">ABEG18_24845</name>
</gene>
<reference evidence="2" key="1">
    <citation type="submission" date="2024-05" db="EMBL/GenBank/DDBJ databases">
        <authorList>
            <person name="Kim S."/>
            <person name="Heo J."/>
            <person name="Choi H."/>
            <person name="Choi Y."/>
            <person name="Kwon S.-W."/>
            <person name="Kim Y."/>
        </authorList>
    </citation>
    <scope>NUCLEOTIDE SEQUENCE</scope>
    <source>
        <strain evidence="2">KACC 23698</strain>
    </source>
</reference>
<dbReference type="EMBL" id="CP157484">
    <property type="protein sequence ID" value="XBO38874.1"/>
    <property type="molecule type" value="Genomic_DNA"/>
</dbReference>
<name>A0AAU7JFS6_9HYPH</name>
<organism evidence="2">
    <name type="scientific">Alsobacter sp. KACC 23698</name>
    <dbReference type="NCBI Taxonomy" id="3149229"/>
    <lineage>
        <taxon>Bacteria</taxon>
        <taxon>Pseudomonadati</taxon>
        <taxon>Pseudomonadota</taxon>
        <taxon>Alphaproteobacteria</taxon>
        <taxon>Hyphomicrobiales</taxon>
        <taxon>Alsobacteraceae</taxon>
        <taxon>Alsobacter</taxon>
    </lineage>
</organism>
<accession>A0AAU7JFS6</accession>